<dbReference type="EMBL" id="ML000672">
    <property type="protein sequence ID" value="RKO83941.1"/>
    <property type="molecule type" value="Genomic_DNA"/>
</dbReference>
<proteinExistence type="predicted"/>
<sequence>MNAMKAVMFAPMALTKTLGFGNKNKPHRQSLLDDAEPVEHPESPGATTPVDRTDTVTYHLDDNSLNSLISLELSLHLMHANKEALGRALVVTSATDMTKL</sequence>
<gene>
    <name evidence="2" type="ORF">BDK51DRAFT_51030</name>
</gene>
<reference evidence="2" key="1">
    <citation type="submission" date="2018-06" db="EMBL/GenBank/DDBJ databases">
        <title>Leveraging single-cell genomics to expand the Fungal Tree of Life.</title>
        <authorList>
            <consortium name="DOE Joint Genome Institute"/>
            <person name="Ahrendt S.R."/>
            <person name="Quandt C.A."/>
            <person name="Ciobanu D."/>
            <person name="Clum A."/>
            <person name="Salamov A."/>
            <person name="Andreopoulos B."/>
            <person name="Cheng J.-F."/>
            <person name="Woyke T."/>
            <person name="Pelin A."/>
            <person name="Henrissat B."/>
            <person name="Reynolds N."/>
            <person name="Benny G.L."/>
            <person name="Smith M.E."/>
            <person name="James T.Y."/>
            <person name="Grigoriev I.V."/>
        </authorList>
    </citation>
    <scope>NUCLEOTIDE SEQUENCE</scope>
    <source>
        <strain evidence="2">Perch Fen</strain>
    </source>
</reference>
<evidence type="ECO:0000313" key="3">
    <source>
        <dbReference type="Proteomes" id="UP000269721"/>
    </source>
</evidence>
<feature type="region of interest" description="Disordered" evidence="1">
    <location>
        <begin position="19"/>
        <end position="52"/>
    </location>
</feature>
<protein>
    <submittedName>
        <fullName evidence="2">Uncharacterized protein</fullName>
    </submittedName>
</protein>
<dbReference type="Proteomes" id="UP000269721">
    <property type="component" value="Unassembled WGS sequence"/>
</dbReference>
<evidence type="ECO:0000313" key="2">
    <source>
        <dbReference type="EMBL" id="RKO83941.1"/>
    </source>
</evidence>
<dbReference type="AlphaFoldDB" id="A0A4P9VW81"/>
<accession>A0A4P9VW81</accession>
<keyword evidence="3" id="KW-1185">Reference proteome</keyword>
<name>A0A4P9VW81_9FUNG</name>
<organism evidence="2 3">
    <name type="scientific">Blyttiomyces helicus</name>
    <dbReference type="NCBI Taxonomy" id="388810"/>
    <lineage>
        <taxon>Eukaryota</taxon>
        <taxon>Fungi</taxon>
        <taxon>Fungi incertae sedis</taxon>
        <taxon>Chytridiomycota</taxon>
        <taxon>Chytridiomycota incertae sedis</taxon>
        <taxon>Chytridiomycetes</taxon>
        <taxon>Chytridiomycetes incertae sedis</taxon>
        <taxon>Blyttiomyces</taxon>
    </lineage>
</organism>
<evidence type="ECO:0000256" key="1">
    <source>
        <dbReference type="SAM" id="MobiDB-lite"/>
    </source>
</evidence>